<keyword evidence="3" id="KW-1185">Reference proteome</keyword>
<keyword evidence="1" id="KW-0472">Membrane</keyword>
<gene>
    <name evidence="2" type="ORF">ACFSJF_04100</name>
</gene>
<name>A0ABW4VUT8_9BACI</name>
<evidence type="ECO:0008006" key="4">
    <source>
        <dbReference type="Google" id="ProtNLM"/>
    </source>
</evidence>
<evidence type="ECO:0000313" key="2">
    <source>
        <dbReference type="EMBL" id="MFD2043457.1"/>
    </source>
</evidence>
<evidence type="ECO:0000256" key="1">
    <source>
        <dbReference type="SAM" id="Phobius"/>
    </source>
</evidence>
<dbReference type="RefSeq" id="WP_377555185.1">
    <property type="nucleotide sequence ID" value="NZ_JBHUHQ010000009.1"/>
</dbReference>
<organism evidence="2 3">
    <name type="scientific">Ornithinibacillus salinisoli</name>
    <dbReference type="NCBI Taxonomy" id="1848459"/>
    <lineage>
        <taxon>Bacteria</taxon>
        <taxon>Bacillati</taxon>
        <taxon>Bacillota</taxon>
        <taxon>Bacilli</taxon>
        <taxon>Bacillales</taxon>
        <taxon>Bacillaceae</taxon>
        <taxon>Ornithinibacillus</taxon>
    </lineage>
</organism>
<comment type="caution">
    <text evidence="2">The sequence shown here is derived from an EMBL/GenBank/DDBJ whole genome shotgun (WGS) entry which is preliminary data.</text>
</comment>
<protein>
    <recommendedName>
        <fullName evidence="4">DUF2273 domain-containing protein</fullName>
    </recommendedName>
</protein>
<feature type="transmembrane region" description="Helical" evidence="1">
    <location>
        <begin position="7"/>
        <end position="23"/>
    </location>
</feature>
<proteinExistence type="predicted"/>
<evidence type="ECO:0000313" key="3">
    <source>
        <dbReference type="Proteomes" id="UP001597383"/>
    </source>
</evidence>
<reference evidence="3" key="1">
    <citation type="journal article" date="2019" name="Int. J. Syst. Evol. Microbiol.">
        <title>The Global Catalogue of Microorganisms (GCM) 10K type strain sequencing project: providing services to taxonomists for standard genome sequencing and annotation.</title>
        <authorList>
            <consortium name="The Broad Institute Genomics Platform"/>
            <consortium name="The Broad Institute Genome Sequencing Center for Infectious Disease"/>
            <person name="Wu L."/>
            <person name="Ma J."/>
        </authorList>
    </citation>
    <scope>NUCLEOTIDE SEQUENCE [LARGE SCALE GENOMIC DNA]</scope>
    <source>
        <strain evidence="3">R28</strain>
    </source>
</reference>
<sequence length="53" mass="5680">MSKMIKAIIGFIIGGLVGFLLFGDRGIGIEIEKLIFAVVGAGIALYLDNLKNR</sequence>
<keyword evidence="1" id="KW-0812">Transmembrane</keyword>
<dbReference type="EMBL" id="JBHUHQ010000009">
    <property type="protein sequence ID" value="MFD2043457.1"/>
    <property type="molecule type" value="Genomic_DNA"/>
</dbReference>
<dbReference type="Proteomes" id="UP001597383">
    <property type="component" value="Unassembled WGS sequence"/>
</dbReference>
<accession>A0ABW4VUT8</accession>
<feature type="transmembrane region" description="Helical" evidence="1">
    <location>
        <begin position="29"/>
        <end position="47"/>
    </location>
</feature>
<keyword evidence="1" id="KW-1133">Transmembrane helix</keyword>